<comment type="caution">
    <text evidence="2">The sequence shown here is derived from an EMBL/GenBank/DDBJ whole genome shotgun (WGS) entry which is preliminary data.</text>
</comment>
<dbReference type="GO" id="GO:0008410">
    <property type="term" value="F:CoA-transferase activity"/>
    <property type="evidence" value="ECO:0007669"/>
    <property type="project" value="TreeGrafter"/>
</dbReference>
<dbReference type="Gene3D" id="3.40.50.10540">
    <property type="entry name" value="Crotonobetainyl-coa:carnitine coa-transferase, domain 1"/>
    <property type="match status" value="1"/>
</dbReference>
<dbReference type="Pfam" id="PF02515">
    <property type="entry name" value="CoA_transf_3"/>
    <property type="match status" value="1"/>
</dbReference>
<protein>
    <submittedName>
        <fullName evidence="2">CoA transferase</fullName>
    </submittedName>
</protein>
<dbReference type="InterPro" id="IPR003673">
    <property type="entry name" value="CoA-Trfase_fam_III"/>
</dbReference>
<accession>A0A9X2T314</accession>
<dbReference type="InterPro" id="IPR044855">
    <property type="entry name" value="CoA-Trfase_III_dom3_sf"/>
</dbReference>
<evidence type="ECO:0000313" key="2">
    <source>
        <dbReference type="EMBL" id="MCS0496537.1"/>
    </source>
</evidence>
<organism evidence="2 3">
    <name type="scientific">Ancylobacter mangrovi</name>
    <dbReference type="NCBI Taxonomy" id="2972472"/>
    <lineage>
        <taxon>Bacteria</taxon>
        <taxon>Pseudomonadati</taxon>
        <taxon>Pseudomonadota</taxon>
        <taxon>Alphaproteobacteria</taxon>
        <taxon>Hyphomicrobiales</taxon>
        <taxon>Xanthobacteraceae</taxon>
        <taxon>Ancylobacter</taxon>
    </lineage>
</organism>
<dbReference type="PANTHER" id="PTHR48207:SF3">
    <property type="entry name" value="SUCCINATE--HYDROXYMETHYLGLUTARATE COA-TRANSFERASE"/>
    <property type="match status" value="1"/>
</dbReference>
<dbReference type="InterPro" id="IPR050483">
    <property type="entry name" value="CoA-transferase_III_domain"/>
</dbReference>
<dbReference type="AlphaFoldDB" id="A0A9X2T314"/>
<dbReference type="Proteomes" id="UP001151088">
    <property type="component" value="Unassembled WGS sequence"/>
</dbReference>
<reference evidence="2" key="1">
    <citation type="submission" date="2022-08" db="EMBL/GenBank/DDBJ databases">
        <authorList>
            <person name="Li F."/>
        </authorList>
    </citation>
    <scope>NUCLEOTIDE SEQUENCE</scope>
    <source>
        <strain evidence="2">MQZ15Z-1</strain>
    </source>
</reference>
<gene>
    <name evidence="2" type="ORF">NVS89_15655</name>
</gene>
<keyword evidence="1 2" id="KW-0808">Transferase</keyword>
<dbReference type="SUPFAM" id="SSF89796">
    <property type="entry name" value="CoA-transferase family III (CaiB/BaiF)"/>
    <property type="match status" value="1"/>
</dbReference>
<dbReference type="RefSeq" id="WP_258733700.1">
    <property type="nucleotide sequence ID" value="NZ_JANTHZ010000007.1"/>
</dbReference>
<name>A0A9X2T314_9HYPH</name>
<sequence length="413" mass="44594">MADASSPAEASAQAAAPAYPLAGVTVLDLSHIYAGPYATFLMAMAGAEVIKIEPPGTGEHLRVRAGIGGAALPFAMLNGNKKSLSLDLKSDRGRELLLRMARGADVLVENFAPGVTERLGLGPAELRAVNPRLIYASSTGYGRSGPYRDYPAMDITVQAMSGIMSITGFPDSPPVKSGPALCDFFAGIHLYAGIATALYERERTGKGRLVEVSMQEAVYASLSSNLALYHGNGGKAPARTGNRHGGLAESPYNVYPAKDGYIAIICNNNRHFHALLKAMDREGLRDDPRFADLKSRVGHMEEIDRLVGDWTRERTKGELAALFLANRVPHAPVRGLDEVVNDPHMHARGSLQWIDHPQFGRIVVQNSPIRFEDVPPMPLVPSSRLGEQNEAVLVDRFGLDPDEVEALRRDGVI</sequence>
<dbReference type="EMBL" id="JANTHZ010000007">
    <property type="protein sequence ID" value="MCS0496537.1"/>
    <property type="molecule type" value="Genomic_DNA"/>
</dbReference>
<dbReference type="PANTHER" id="PTHR48207">
    <property type="entry name" value="SUCCINATE--HYDROXYMETHYLGLUTARATE COA-TRANSFERASE"/>
    <property type="match status" value="1"/>
</dbReference>
<evidence type="ECO:0000313" key="3">
    <source>
        <dbReference type="Proteomes" id="UP001151088"/>
    </source>
</evidence>
<dbReference type="InterPro" id="IPR023606">
    <property type="entry name" value="CoA-Trfase_III_dom_1_sf"/>
</dbReference>
<keyword evidence="3" id="KW-1185">Reference proteome</keyword>
<evidence type="ECO:0000256" key="1">
    <source>
        <dbReference type="ARBA" id="ARBA00022679"/>
    </source>
</evidence>
<proteinExistence type="predicted"/>
<dbReference type="Gene3D" id="3.30.1540.10">
    <property type="entry name" value="formyl-coa transferase, domain 3"/>
    <property type="match status" value="1"/>
</dbReference>